<dbReference type="EMBL" id="MU276324">
    <property type="protein sequence ID" value="KAI0039295.1"/>
    <property type="molecule type" value="Genomic_DNA"/>
</dbReference>
<accession>A0ACB8R5D8</accession>
<gene>
    <name evidence="1" type="ORF">FA95DRAFT_1612678</name>
</gene>
<sequence length="121" mass="14336">MSRKKNQNNAGERKLKVNQKMWTNLEQLEYLWARLSTYQEHQANRTTVEFWPPLFEDWFERWPLGKDVSEDAEGVEKPVRRRLKQWFNNHSRGGKSRASGGAKVLDLSGRSTRRRLAAYQT</sequence>
<protein>
    <submittedName>
        <fullName evidence="1">Uncharacterized protein</fullName>
    </submittedName>
</protein>
<evidence type="ECO:0000313" key="1">
    <source>
        <dbReference type="EMBL" id="KAI0039295.1"/>
    </source>
</evidence>
<name>A0ACB8R5D8_9AGAM</name>
<organism evidence="1 2">
    <name type="scientific">Auriscalpium vulgare</name>
    <dbReference type="NCBI Taxonomy" id="40419"/>
    <lineage>
        <taxon>Eukaryota</taxon>
        <taxon>Fungi</taxon>
        <taxon>Dikarya</taxon>
        <taxon>Basidiomycota</taxon>
        <taxon>Agaricomycotina</taxon>
        <taxon>Agaricomycetes</taxon>
        <taxon>Russulales</taxon>
        <taxon>Auriscalpiaceae</taxon>
        <taxon>Auriscalpium</taxon>
    </lineage>
</organism>
<dbReference type="Proteomes" id="UP000814033">
    <property type="component" value="Unassembled WGS sequence"/>
</dbReference>
<evidence type="ECO:0000313" key="2">
    <source>
        <dbReference type="Proteomes" id="UP000814033"/>
    </source>
</evidence>
<proteinExistence type="predicted"/>
<comment type="caution">
    <text evidence="1">The sequence shown here is derived from an EMBL/GenBank/DDBJ whole genome shotgun (WGS) entry which is preliminary data.</text>
</comment>
<reference evidence="1" key="2">
    <citation type="journal article" date="2022" name="New Phytol.">
        <title>Evolutionary transition to the ectomycorrhizal habit in the genomes of a hyperdiverse lineage of mushroom-forming fungi.</title>
        <authorList>
            <person name="Looney B."/>
            <person name="Miyauchi S."/>
            <person name="Morin E."/>
            <person name="Drula E."/>
            <person name="Courty P.E."/>
            <person name="Kohler A."/>
            <person name="Kuo A."/>
            <person name="LaButti K."/>
            <person name="Pangilinan J."/>
            <person name="Lipzen A."/>
            <person name="Riley R."/>
            <person name="Andreopoulos W."/>
            <person name="He G."/>
            <person name="Johnson J."/>
            <person name="Nolan M."/>
            <person name="Tritt A."/>
            <person name="Barry K.W."/>
            <person name="Grigoriev I.V."/>
            <person name="Nagy L.G."/>
            <person name="Hibbett D."/>
            <person name="Henrissat B."/>
            <person name="Matheny P.B."/>
            <person name="Labbe J."/>
            <person name="Martin F.M."/>
        </authorList>
    </citation>
    <scope>NUCLEOTIDE SEQUENCE</scope>
    <source>
        <strain evidence="1">FP105234-sp</strain>
    </source>
</reference>
<reference evidence="1" key="1">
    <citation type="submission" date="2021-02" db="EMBL/GenBank/DDBJ databases">
        <authorList>
            <consortium name="DOE Joint Genome Institute"/>
            <person name="Ahrendt S."/>
            <person name="Looney B.P."/>
            <person name="Miyauchi S."/>
            <person name="Morin E."/>
            <person name="Drula E."/>
            <person name="Courty P.E."/>
            <person name="Chicoki N."/>
            <person name="Fauchery L."/>
            <person name="Kohler A."/>
            <person name="Kuo A."/>
            <person name="Labutti K."/>
            <person name="Pangilinan J."/>
            <person name="Lipzen A."/>
            <person name="Riley R."/>
            <person name="Andreopoulos W."/>
            <person name="He G."/>
            <person name="Johnson J."/>
            <person name="Barry K.W."/>
            <person name="Grigoriev I.V."/>
            <person name="Nagy L."/>
            <person name="Hibbett D."/>
            <person name="Henrissat B."/>
            <person name="Matheny P.B."/>
            <person name="Labbe J."/>
            <person name="Martin F."/>
        </authorList>
    </citation>
    <scope>NUCLEOTIDE SEQUENCE</scope>
    <source>
        <strain evidence="1">FP105234-sp</strain>
    </source>
</reference>
<keyword evidence="2" id="KW-1185">Reference proteome</keyword>